<proteinExistence type="predicted"/>
<name>A0A4Q7M5J8_9MICO</name>
<accession>A0A4Q7M5J8</accession>
<dbReference type="EMBL" id="SGWX01000001">
    <property type="protein sequence ID" value="RZS62257.1"/>
    <property type="molecule type" value="Genomic_DNA"/>
</dbReference>
<dbReference type="Proteomes" id="UP000293852">
    <property type="component" value="Unassembled WGS sequence"/>
</dbReference>
<feature type="region of interest" description="Disordered" evidence="1">
    <location>
        <begin position="211"/>
        <end position="242"/>
    </location>
</feature>
<sequence>MTDRHTDDGSGSLPAPGPFPRQQVRVLFVTTDAVIPPQAATADVDRLHHEAIASAGGWEPLGHHRARRGWRQRLGSHVVCYDVAAVIGMSPDDERVEAIRATICAYNDKRGYHYLDMSDGERLGDALAFAVSDDVARIADGGYDTAAVTVITQGDRDVVDDVHARLTYLRPHITVTALLTDPILGLADRGMPMPPQFAALDTELDNRIGPIDPRAPRWRRPWRRGGEATPPPGLLGDHSPHD</sequence>
<gene>
    <name evidence="2" type="ORF">EV386_2582</name>
</gene>
<evidence type="ECO:0000313" key="2">
    <source>
        <dbReference type="EMBL" id="RZS62257.1"/>
    </source>
</evidence>
<keyword evidence="3" id="KW-1185">Reference proteome</keyword>
<protein>
    <submittedName>
        <fullName evidence="2">Uncharacterized protein</fullName>
    </submittedName>
</protein>
<organism evidence="2 3">
    <name type="scientific">Xylanimonas ulmi</name>
    <dbReference type="NCBI Taxonomy" id="228973"/>
    <lineage>
        <taxon>Bacteria</taxon>
        <taxon>Bacillati</taxon>
        <taxon>Actinomycetota</taxon>
        <taxon>Actinomycetes</taxon>
        <taxon>Micrococcales</taxon>
        <taxon>Promicromonosporaceae</taxon>
        <taxon>Xylanimonas</taxon>
    </lineage>
</organism>
<dbReference type="RefSeq" id="WP_242607956.1">
    <property type="nucleotide sequence ID" value="NZ_SGWX01000001.1"/>
</dbReference>
<dbReference type="AlphaFoldDB" id="A0A4Q7M5J8"/>
<evidence type="ECO:0000256" key="1">
    <source>
        <dbReference type="SAM" id="MobiDB-lite"/>
    </source>
</evidence>
<evidence type="ECO:0000313" key="3">
    <source>
        <dbReference type="Proteomes" id="UP000293852"/>
    </source>
</evidence>
<reference evidence="2 3" key="1">
    <citation type="submission" date="2019-02" db="EMBL/GenBank/DDBJ databases">
        <title>Sequencing the genomes of 1000 actinobacteria strains.</title>
        <authorList>
            <person name="Klenk H.-P."/>
        </authorList>
    </citation>
    <scope>NUCLEOTIDE SEQUENCE [LARGE SCALE GENOMIC DNA]</scope>
    <source>
        <strain evidence="2 3">DSM 16932</strain>
    </source>
</reference>
<comment type="caution">
    <text evidence="2">The sequence shown here is derived from an EMBL/GenBank/DDBJ whole genome shotgun (WGS) entry which is preliminary data.</text>
</comment>